<feature type="domain" description="Chitin-binding type-3" evidence="2">
    <location>
        <begin position="595"/>
        <end position="646"/>
    </location>
</feature>
<reference evidence="3 4" key="1">
    <citation type="journal article" date="2012" name="Genome Biol.">
        <title>Genome and low-iron response of an oceanic diatom adapted to chronic iron limitation.</title>
        <authorList>
            <person name="Lommer M."/>
            <person name="Specht M."/>
            <person name="Roy A.S."/>
            <person name="Kraemer L."/>
            <person name="Andreson R."/>
            <person name="Gutowska M.A."/>
            <person name="Wolf J."/>
            <person name="Bergner S.V."/>
            <person name="Schilhabel M.B."/>
            <person name="Klostermeier U.C."/>
            <person name="Beiko R.G."/>
            <person name="Rosenstiel P."/>
            <person name="Hippler M."/>
            <person name="Laroche J."/>
        </authorList>
    </citation>
    <scope>NUCLEOTIDE SEQUENCE [LARGE SCALE GENOMIC DNA]</scope>
    <source>
        <strain evidence="3 4">CCMP1005</strain>
    </source>
</reference>
<dbReference type="PANTHER" id="PTHR34823:SF1">
    <property type="entry name" value="CHITIN-BINDING TYPE-4 DOMAIN-CONTAINING PROTEIN"/>
    <property type="match status" value="1"/>
</dbReference>
<feature type="compositionally biased region" description="Basic and acidic residues" evidence="1">
    <location>
        <begin position="30"/>
        <end position="43"/>
    </location>
</feature>
<dbReference type="Gene3D" id="2.10.10.20">
    <property type="entry name" value="Carbohydrate-binding module superfamily 5/12"/>
    <property type="match status" value="1"/>
</dbReference>
<keyword evidence="4" id="KW-1185">Reference proteome</keyword>
<evidence type="ECO:0000259" key="2">
    <source>
        <dbReference type="SMART" id="SM00495"/>
    </source>
</evidence>
<name>K0RIS1_THAOC</name>
<dbReference type="SMART" id="SM00495">
    <property type="entry name" value="ChtBD3"/>
    <property type="match status" value="1"/>
</dbReference>
<evidence type="ECO:0000256" key="1">
    <source>
        <dbReference type="SAM" id="MobiDB-lite"/>
    </source>
</evidence>
<organism evidence="3 4">
    <name type="scientific">Thalassiosira oceanica</name>
    <name type="common">Marine diatom</name>
    <dbReference type="NCBI Taxonomy" id="159749"/>
    <lineage>
        <taxon>Eukaryota</taxon>
        <taxon>Sar</taxon>
        <taxon>Stramenopiles</taxon>
        <taxon>Ochrophyta</taxon>
        <taxon>Bacillariophyta</taxon>
        <taxon>Coscinodiscophyceae</taxon>
        <taxon>Thalassiosirophycidae</taxon>
        <taxon>Thalassiosirales</taxon>
        <taxon>Thalassiosiraceae</taxon>
        <taxon>Thalassiosira</taxon>
    </lineage>
</organism>
<evidence type="ECO:0000313" key="4">
    <source>
        <dbReference type="Proteomes" id="UP000266841"/>
    </source>
</evidence>
<dbReference type="InterPro" id="IPR003610">
    <property type="entry name" value="CBM5/12"/>
</dbReference>
<dbReference type="PANTHER" id="PTHR34823">
    <property type="entry name" value="GLCNAC-BINDING PROTEIN A"/>
    <property type="match status" value="1"/>
</dbReference>
<dbReference type="InterPro" id="IPR051024">
    <property type="entry name" value="GlcNAc_Chitin_IntDeg"/>
</dbReference>
<dbReference type="eggNOG" id="ENOG502QSKR">
    <property type="taxonomic scope" value="Eukaryota"/>
</dbReference>
<feature type="region of interest" description="Disordered" evidence="1">
    <location>
        <begin position="1"/>
        <end position="44"/>
    </location>
</feature>
<sequence length="655" mass="71017">MTAHTRPGLQDTNVTTERRTRARLNQTAHNKGEKDDPNNLDRPHGRHLRLLRRRGGVPPRLQRRHDLQIRRHRLGHLDRRDDDLVHVLGRVLSQPQQPDDRLRGNHHDDREAQLLLRGRPEQRVLQHVRLRAGGAVLEPSLDEGIGSVLGEKGVATITAAPILAAWQTDSGCPDAYVSGKAYGPDDTVSVGGPPVAVAAGGGPPVSVRGNLHQRRGRDDFRRLRVRRDAQQPILRHVGLRARNRPVLGERLDAPRVLLGNHLAHDQPGLHDPHGPERLPRRVGGRREQVQGERQGREGRTRVPVQRLPPTSGFCGQTGYEPNADDGTEFWKQAWTVIGYCSGTISPTQSPAFDSANSVGGCPDEWVSGVNTSYEEGDTVSITVSTTPERKIAYTCKAWPFSGFCGMFAPNSGLPDDQQGWTMIGNCDGTISPTQAPAFTSLPLVAGGCPTDYDENNLDGIEAGDQVSLLVSATTGDERRVVYECKAGAVAAYCTQKAFVPGGDFSSMAWTLKGYCDGTISPTQAPTAYTNTGGQTAPATCEVEAAAVTTINKCFYEKDVKTTGVSCTCSDSDCPNPNGQTTGCTKTTVETSCPSVDAYSSSATYEAGDVVRIGNARFKCKAWPHYLWCSNSAYEPTTDPTDIWTDAWSTDGTCPP</sequence>
<comment type="caution">
    <text evidence="3">The sequence shown here is derived from an EMBL/GenBank/DDBJ whole genome shotgun (WGS) entry which is preliminary data.</text>
</comment>
<evidence type="ECO:0000313" key="3">
    <source>
        <dbReference type="EMBL" id="EJK48796.1"/>
    </source>
</evidence>
<dbReference type="GO" id="GO:0030246">
    <property type="term" value="F:carbohydrate binding"/>
    <property type="evidence" value="ECO:0007669"/>
    <property type="project" value="InterPro"/>
</dbReference>
<proteinExistence type="predicted"/>
<dbReference type="Proteomes" id="UP000266841">
    <property type="component" value="Unassembled WGS sequence"/>
</dbReference>
<dbReference type="EMBL" id="AGNL01045400">
    <property type="protein sequence ID" value="EJK48796.1"/>
    <property type="molecule type" value="Genomic_DNA"/>
</dbReference>
<feature type="compositionally biased region" description="Basic and acidic residues" evidence="1">
    <location>
        <begin position="264"/>
        <end position="300"/>
    </location>
</feature>
<dbReference type="OrthoDB" id="5946976at2759"/>
<dbReference type="AlphaFoldDB" id="K0RIS1"/>
<protein>
    <recommendedName>
        <fullName evidence="2">Chitin-binding type-3 domain-containing protein</fullName>
    </recommendedName>
</protein>
<dbReference type="GO" id="GO:0005975">
    <property type="term" value="P:carbohydrate metabolic process"/>
    <property type="evidence" value="ECO:0007669"/>
    <property type="project" value="InterPro"/>
</dbReference>
<dbReference type="GO" id="GO:0004553">
    <property type="term" value="F:hydrolase activity, hydrolyzing O-glycosyl compounds"/>
    <property type="evidence" value="ECO:0007669"/>
    <property type="project" value="InterPro"/>
</dbReference>
<feature type="region of interest" description="Disordered" evidence="1">
    <location>
        <begin position="264"/>
        <end position="317"/>
    </location>
</feature>
<accession>K0RIS1</accession>
<dbReference type="GO" id="GO:0005576">
    <property type="term" value="C:extracellular region"/>
    <property type="evidence" value="ECO:0007669"/>
    <property type="project" value="InterPro"/>
</dbReference>
<gene>
    <name evidence="3" type="ORF">THAOC_32375</name>
</gene>